<keyword evidence="3" id="KW-1185">Reference proteome</keyword>
<protein>
    <submittedName>
        <fullName evidence="2">Uncharacterized protein</fullName>
    </submittedName>
</protein>
<dbReference type="Proteomes" id="UP000800039">
    <property type="component" value="Unassembled WGS sequence"/>
</dbReference>
<proteinExistence type="predicted"/>
<evidence type="ECO:0000313" key="2">
    <source>
        <dbReference type="EMBL" id="KAF1843652.1"/>
    </source>
</evidence>
<dbReference type="OrthoDB" id="5428038at2759"/>
<accession>A0A9P4L6T0</accession>
<evidence type="ECO:0000256" key="1">
    <source>
        <dbReference type="SAM" id="MobiDB-lite"/>
    </source>
</evidence>
<gene>
    <name evidence="2" type="ORF">K460DRAFT_316245</name>
</gene>
<evidence type="ECO:0000313" key="3">
    <source>
        <dbReference type="Proteomes" id="UP000800039"/>
    </source>
</evidence>
<name>A0A9P4L6T0_9PLEO</name>
<dbReference type="GeneID" id="63847587"/>
<reference evidence="2" key="1">
    <citation type="submission" date="2020-01" db="EMBL/GenBank/DDBJ databases">
        <authorList>
            <consortium name="DOE Joint Genome Institute"/>
            <person name="Haridas S."/>
            <person name="Albert R."/>
            <person name="Binder M."/>
            <person name="Bloem J."/>
            <person name="Labutti K."/>
            <person name="Salamov A."/>
            <person name="Andreopoulos B."/>
            <person name="Baker S.E."/>
            <person name="Barry K."/>
            <person name="Bills G."/>
            <person name="Bluhm B.H."/>
            <person name="Cannon C."/>
            <person name="Castanera R."/>
            <person name="Culley D.E."/>
            <person name="Daum C."/>
            <person name="Ezra D."/>
            <person name="Gonzalez J.B."/>
            <person name="Henrissat B."/>
            <person name="Kuo A."/>
            <person name="Liang C."/>
            <person name="Lipzen A."/>
            <person name="Lutzoni F."/>
            <person name="Magnuson J."/>
            <person name="Mondo S."/>
            <person name="Nolan M."/>
            <person name="Ohm R."/>
            <person name="Pangilinan J."/>
            <person name="Park H.-J."/>
            <person name="Ramirez L."/>
            <person name="Alfaro M."/>
            <person name="Sun H."/>
            <person name="Tritt A."/>
            <person name="Yoshinaga Y."/>
            <person name="Zwiers L.-H."/>
            <person name="Turgeon B.G."/>
            <person name="Goodwin S.B."/>
            <person name="Spatafora J.W."/>
            <person name="Crous P.W."/>
            <person name="Grigoriev I.V."/>
        </authorList>
    </citation>
    <scope>NUCLEOTIDE SEQUENCE</scope>
    <source>
        <strain evidence="2">CBS 394.84</strain>
    </source>
</reference>
<feature type="region of interest" description="Disordered" evidence="1">
    <location>
        <begin position="135"/>
        <end position="165"/>
    </location>
</feature>
<dbReference type="RefSeq" id="XP_040786215.1">
    <property type="nucleotide sequence ID" value="XM_040930335.1"/>
</dbReference>
<sequence>MRRPPVACRRAVQALQSPAPQHIWISDDLLSLALARLFPTTCPHQKRHGSHVPGPLEARRRAAKRRMTVSANFHPQDSFPPPFSLGALFGFRKDSQPQWRYEPPSLPQQGEPLDLVSNLARSPFPFDPIPLVEPTAPTSSPLPQRVSHTPTALKKPGRAIDSKSTAPAQTMGVCFENFKSSIVHAGDLSEPGKSQLIANAFRSCCPNHSEAWVYNVMAFKHLTELNWDLTLLIGKSASLAVPPTYTTESLEILRCVEKLSTRFPDRLHDLHRLNVKLAEAAVHADISVSTTQDDELLLLVRQLWRSTCSPRVPNKHAAQDLLREVARKIQHQPTAKTLQRILADMKEGVRTLNTRVSLSQDRDLAAEQILLCIPRQLLIDFIPGMTSDLVTAIERKSRLSKSAYKNRLSTWLNLLYRLESSFALNRPSASLVDTAITTIAKHVFADRSSAEMRPETLLDALVSILSQQDAFYAALNEKLLQLIDSFAASTLRPVPCEDWIGGLFSRMRSELLPYDNLMKMTVTLLVRHNDLGFVLRFLIAMDKEKLNICDTSALNRLVADKVALCQQSSPPTEKERQHNALILTTCQRILKVLSKFTSSVVVSALGTKKELDTLQSKRQFQHILDRAQAAHVLPLAYRSLPVDIPLENRIVLIHQLAQQYSLDNTRSQREAWRSIYYLYRHMQQHSFPISPMFTKATVRVAIIRPLSEARFVSARRLIWVCRLVASVEGEEVAKKIESNFWHWRGGLIRHAKKVFVSVGGDKREKAHVGSMRKLGLI</sequence>
<organism evidence="2 3">
    <name type="scientific">Cucurbitaria berberidis CBS 394.84</name>
    <dbReference type="NCBI Taxonomy" id="1168544"/>
    <lineage>
        <taxon>Eukaryota</taxon>
        <taxon>Fungi</taxon>
        <taxon>Dikarya</taxon>
        <taxon>Ascomycota</taxon>
        <taxon>Pezizomycotina</taxon>
        <taxon>Dothideomycetes</taxon>
        <taxon>Pleosporomycetidae</taxon>
        <taxon>Pleosporales</taxon>
        <taxon>Pleosporineae</taxon>
        <taxon>Cucurbitariaceae</taxon>
        <taxon>Cucurbitaria</taxon>
    </lineage>
</organism>
<dbReference type="EMBL" id="ML976617">
    <property type="protein sequence ID" value="KAF1843652.1"/>
    <property type="molecule type" value="Genomic_DNA"/>
</dbReference>
<comment type="caution">
    <text evidence="2">The sequence shown here is derived from an EMBL/GenBank/DDBJ whole genome shotgun (WGS) entry which is preliminary data.</text>
</comment>
<dbReference type="AlphaFoldDB" id="A0A9P4L6T0"/>
<feature type="compositionally biased region" description="Polar residues" evidence="1">
    <location>
        <begin position="136"/>
        <end position="150"/>
    </location>
</feature>